<evidence type="ECO:0000313" key="9">
    <source>
        <dbReference type="EMBL" id="CAL1161108.1"/>
    </source>
</evidence>
<dbReference type="SUPFAM" id="SSF56801">
    <property type="entry name" value="Acetyl-CoA synthetase-like"/>
    <property type="match status" value="1"/>
</dbReference>
<dbReference type="PANTHER" id="PTHR43272:SF33">
    <property type="entry name" value="AMP-BINDING DOMAIN-CONTAINING PROTEIN-RELATED"/>
    <property type="match status" value="1"/>
</dbReference>
<dbReference type="Pfam" id="PF07993">
    <property type="entry name" value="NAD_binding_4"/>
    <property type="match status" value="1"/>
</dbReference>
<feature type="non-terminal residue" evidence="8">
    <location>
        <position position="1"/>
    </location>
</feature>
<comment type="caution">
    <text evidence="8">The sequence shown here is derived from an EMBL/GenBank/DDBJ whole genome shotgun (WGS) entry which is preliminary data.</text>
</comment>
<dbReference type="Gene3D" id="3.40.50.12780">
    <property type="entry name" value="N-terminal domain of ligase-like"/>
    <property type="match status" value="1"/>
</dbReference>
<dbReference type="InterPro" id="IPR042099">
    <property type="entry name" value="ANL_N_sf"/>
</dbReference>
<dbReference type="GO" id="GO:0005524">
    <property type="term" value="F:ATP binding"/>
    <property type="evidence" value="ECO:0007669"/>
    <property type="project" value="UniProtKB-KW"/>
</dbReference>
<keyword evidence="11" id="KW-1185">Reference proteome</keyword>
<evidence type="ECO:0000256" key="3">
    <source>
        <dbReference type="ARBA" id="ARBA00022741"/>
    </source>
</evidence>
<dbReference type="AlphaFoldDB" id="A0A9P1DD53"/>
<dbReference type="InterPro" id="IPR013120">
    <property type="entry name" value="FAR_NAD-bd"/>
</dbReference>
<evidence type="ECO:0000313" key="11">
    <source>
        <dbReference type="Proteomes" id="UP001152797"/>
    </source>
</evidence>
<dbReference type="InterPro" id="IPR036736">
    <property type="entry name" value="ACP-like_sf"/>
</dbReference>
<proteinExistence type="predicted"/>
<dbReference type="InterPro" id="IPR009081">
    <property type="entry name" value="PP-bd_ACP"/>
</dbReference>
<dbReference type="EMBL" id="CAMXCT010004112">
    <property type="protein sequence ID" value="CAI4007733.1"/>
    <property type="molecule type" value="Genomic_DNA"/>
</dbReference>
<evidence type="ECO:0000259" key="6">
    <source>
        <dbReference type="Pfam" id="PF00550"/>
    </source>
</evidence>
<keyword evidence="1" id="KW-0596">Phosphopantetheine</keyword>
<protein>
    <submittedName>
        <fullName evidence="10">Long chain acyl-CoA synthetase 7, peroxisomal</fullName>
    </submittedName>
</protein>
<sequence length="1099" mass="119370">SYFGHWKPFTRAKSRKMSTFVSVAGGKWITDIPCSEVLNLTVDTSPFATAKSAADALRIAFQVYSQRPCLGACPKAPQLGCNWHSYCQVGEASEALAAGIRQVLENQGKPNGQIVGLLAAISKPWFLTDFACTLAGVPLVTMHRATNEKTLAHLLDQSGLTLLVASHHLAAVIQGAMRLAGRCQLKTLVWLEDDLEGYGLQTSQIHQGVPLEALGHCRQMKWTDLLRLGASFPKQQHVGGRNPKAIIKLLPSSGSTGLPKLVPVTEDSFFKGASPNLQCSMDVVVYAYEAVRQSHDVLMQGGRLGCSSGLGRVLEDLPRLRPTTFAASPSFWNGLHKDFESQLRGGRGDREDDRQTLLDTWRERKVLGNRIAALVSTGATLPHPVQRWLVRVFGKMVIDSYGCTETGGLASNGAISGSELRLRDLPQLGYLTSDRPFPRGEILAAVKSCGYFSLERWKDGTLGEAVEGDWVMLDGVRYFCTGDVGERRGPGEVKVIDRCKNHFKLAQGIFVAPEPLEALFLQSRWVSQLFLWGSSGMTAVAAVVVPSDQLRDEVKKGSSCATSKVLKDFAEMGARHGLKPWEIPGKVLLEFESFSKSGMLTASGKQSRFALIQRYAQELAGETSAIGPGSSQGLCHGLQQLLLELAVPAPFRPNDALRSLGLDSFQMGRLARAVQRQFRVEIPVNVLFSLESLGGLERVCLSGPSVLRNVLAKKQVLDFRKEVQVAHEALVHECLQMHRIQNLHKTSILVTGATGFLGAFVAARLAQLGHDVLCLVRAVDVDAAHGRLWRAWRGYRLDEGSMSDLPQCVRVLPSGGVERAELGLAEDDFALVLAKVSLIVHCAAEVSGVRPYMALREANVTGTRRVLACAWRANAKVIHVSTMGFLPEGYGEVREVPTNSLIPRSGYAQSKWVAEELVWQAMDSPGVPAVVVRPGTVAGHPSTGATNRQDALSILLLGLVQLGKVALGPGSPLPPGFNLVPIDFVVDALVALVEGRTFQGPLHLCAPKALSMATLCEWLGSAGYELEHIDAEAFCGCVQNLEESHPLFPFRSQLSRPNPSESRMPEVTWGRVKQLKLQTPQVLTKVGFQNSVAFLSSAK</sequence>
<dbReference type="Pfam" id="PF00501">
    <property type="entry name" value="AMP-binding"/>
    <property type="match status" value="1"/>
</dbReference>
<organism evidence="8">
    <name type="scientific">Cladocopium goreaui</name>
    <dbReference type="NCBI Taxonomy" id="2562237"/>
    <lineage>
        <taxon>Eukaryota</taxon>
        <taxon>Sar</taxon>
        <taxon>Alveolata</taxon>
        <taxon>Dinophyceae</taxon>
        <taxon>Suessiales</taxon>
        <taxon>Symbiodiniaceae</taxon>
        <taxon>Cladocopium</taxon>
    </lineage>
</organism>
<dbReference type="Proteomes" id="UP001152797">
    <property type="component" value="Unassembled WGS sequence"/>
</dbReference>
<dbReference type="Gene3D" id="3.40.50.720">
    <property type="entry name" value="NAD(P)-binding Rossmann-like Domain"/>
    <property type="match status" value="1"/>
</dbReference>
<feature type="domain" description="Carrier" evidence="6">
    <location>
        <begin position="647"/>
        <end position="698"/>
    </location>
</feature>
<name>A0A9P1DD53_9DINO</name>
<evidence type="ECO:0000313" key="8">
    <source>
        <dbReference type="EMBL" id="CAI4007733.1"/>
    </source>
</evidence>
<evidence type="ECO:0000256" key="2">
    <source>
        <dbReference type="ARBA" id="ARBA00022553"/>
    </source>
</evidence>
<dbReference type="EMBL" id="CAMXCT020004112">
    <property type="protein sequence ID" value="CAL1161108.1"/>
    <property type="molecule type" value="Genomic_DNA"/>
</dbReference>
<dbReference type="InterPro" id="IPR000873">
    <property type="entry name" value="AMP-dep_synth/lig_dom"/>
</dbReference>
<evidence type="ECO:0000256" key="1">
    <source>
        <dbReference type="ARBA" id="ARBA00022450"/>
    </source>
</evidence>
<accession>A0A9P1DD53</accession>
<dbReference type="Gene3D" id="1.10.1200.10">
    <property type="entry name" value="ACP-like"/>
    <property type="match status" value="1"/>
</dbReference>
<dbReference type="InterPro" id="IPR036291">
    <property type="entry name" value="NAD(P)-bd_dom_sf"/>
</dbReference>
<reference evidence="9" key="2">
    <citation type="submission" date="2024-04" db="EMBL/GenBank/DDBJ databases">
        <authorList>
            <person name="Chen Y."/>
            <person name="Shah S."/>
            <person name="Dougan E. K."/>
            <person name="Thang M."/>
            <person name="Chan C."/>
        </authorList>
    </citation>
    <scope>NUCLEOTIDE SEQUENCE [LARGE SCALE GENOMIC DNA]</scope>
</reference>
<gene>
    <name evidence="8" type="ORF">C1SCF055_LOCUS33261</name>
</gene>
<evidence type="ECO:0000259" key="5">
    <source>
        <dbReference type="Pfam" id="PF00501"/>
    </source>
</evidence>
<dbReference type="SUPFAM" id="SSF47336">
    <property type="entry name" value="ACP-like"/>
    <property type="match status" value="1"/>
</dbReference>
<dbReference type="EMBL" id="CAMXCT030004112">
    <property type="protein sequence ID" value="CAL4795045.1"/>
    <property type="molecule type" value="Genomic_DNA"/>
</dbReference>
<keyword evidence="2" id="KW-0597">Phosphoprotein</keyword>
<dbReference type="SUPFAM" id="SSF51735">
    <property type="entry name" value="NAD(P)-binding Rossmann-fold domains"/>
    <property type="match status" value="1"/>
</dbReference>
<dbReference type="InterPro" id="IPR020845">
    <property type="entry name" value="AMP-binding_CS"/>
</dbReference>
<evidence type="ECO:0000313" key="10">
    <source>
        <dbReference type="EMBL" id="CAL4795045.1"/>
    </source>
</evidence>
<dbReference type="PROSITE" id="PS00455">
    <property type="entry name" value="AMP_BINDING"/>
    <property type="match status" value="1"/>
</dbReference>
<dbReference type="OrthoDB" id="429813at2759"/>
<dbReference type="GO" id="GO:0016020">
    <property type="term" value="C:membrane"/>
    <property type="evidence" value="ECO:0007669"/>
    <property type="project" value="TreeGrafter"/>
</dbReference>
<dbReference type="GO" id="GO:0005783">
    <property type="term" value="C:endoplasmic reticulum"/>
    <property type="evidence" value="ECO:0007669"/>
    <property type="project" value="TreeGrafter"/>
</dbReference>
<feature type="domain" description="Thioester reductase (TE)" evidence="7">
    <location>
        <begin position="750"/>
        <end position="988"/>
    </location>
</feature>
<dbReference type="PANTHER" id="PTHR43272">
    <property type="entry name" value="LONG-CHAIN-FATTY-ACID--COA LIGASE"/>
    <property type="match status" value="1"/>
</dbReference>
<feature type="domain" description="AMP-dependent synthetase/ligase" evidence="5">
    <location>
        <begin position="80"/>
        <end position="415"/>
    </location>
</feature>
<dbReference type="GO" id="GO:0004467">
    <property type="term" value="F:long-chain fatty acid-CoA ligase activity"/>
    <property type="evidence" value="ECO:0007669"/>
    <property type="project" value="TreeGrafter"/>
</dbReference>
<keyword evidence="3" id="KW-0547">Nucleotide-binding</keyword>
<dbReference type="Pfam" id="PF00550">
    <property type="entry name" value="PP-binding"/>
    <property type="match status" value="1"/>
</dbReference>
<keyword evidence="4" id="KW-0067">ATP-binding</keyword>
<evidence type="ECO:0000259" key="7">
    <source>
        <dbReference type="Pfam" id="PF07993"/>
    </source>
</evidence>
<evidence type="ECO:0000256" key="4">
    <source>
        <dbReference type="ARBA" id="ARBA00022840"/>
    </source>
</evidence>
<reference evidence="8" key="1">
    <citation type="submission" date="2022-10" db="EMBL/GenBank/DDBJ databases">
        <authorList>
            <person name="Chen Y."/>
            <person name="Dougan E. K."/>
            <person name="Chan C."/>
            <person name="Rhodes N."/>
            <person name="Thang M."/>
        </authorList>
    </citation>
    <scope>NUCLEOTIDE SEQUENCE</scope>
</reference>